<dbReference type="RefSeq" id="XP_007841382.1">
    <property type="nucleotide sequence ID" value="XM_007843191.1"/>
</dbReference>
<feature type="region of interest" description="Disordered" evidence="1">
    <location>
        <begin position="359"/>
        <end position="420"/>
    </location>
</feature>
<protein>
    <submittedName>
        <fullName evidence="2">Uncharacterized protein</fullName>
    </submittedName>
</protein>
<feature type="compositionally biased region" description="Basic and acidic residues" evidence="1">
    <location>
        <begin position="240"/>
        <end position="251"/>
    </location>
</feature>
<sequence length="499" mass="54567">MEKTRKERLASGTLKDDELEDDERASNYIVSQDLERLHYFFTNGSIHSEGTHGTEKWILDSVMAIFGLRAEPVDTDGRDSADETSSTRYFGDRGKPTGQGEADEAVGRVISAHGEPQSPIAKASISLADKLVVSQICGEASLDTEGITYSQASSRTLSLRDTVSVDSSDDGQPCVSTPVSGIESDQLGPAAVAAIETVDWHEKLDQAADIDQTTHLVKVTEQSVEEPGQFNEPSTLNKESTAELEKIDKSGKLSQDFEESFEQSGPSITSPEESEKQSEHLEQSGTLTEVSIGAPDRSKKPATVQEEVTQCQETIEESGVVAEDSLEQLEHLDEAAAVPEELANRIEKLDQTGESIEVLVERSEQVDQPDKVAEGSPKGFGQLNQTDRVTESRQRIKSTTSDEGHQSGAKNKDFDNDPEQLFAVTVPYPTDNLRFPTSDIHFQASEACKEPREDPEPLFAATVPYSTDNLLFTIPEEIENEFGTFDESNKKTAVMTGSR</sequence>
<dbReference type="GeneID" id="19279623"/>
<dbReference type="AlphaFoldDB" id="W3WIQ1"/>
<gene>
    <name evidence="2" type="ORF">PFICI_14610</name>
</gene>
<keyword evidence="3" id="KW-1185">Reference proteome</keyword>
<dbReference type="KEGG" id="pfy:PFICI_14610"/>
<organism evidence="2 3">
    <name type="scientific">Pestalotiopsis fici (strain W106-1 / CGMCC3.15140)</name>
    <dbReference type="NCBI Taxonomy" id="1229662"/>
    <lineage>
        <taxon>Eukaryota</taxon>
        <taxon>Fungi</taxon>
        <taxon>Dikarya</taxon>
        <taxon>Ascomycota</taxon>
        <taxon>Pezizomycotina</taxon>
        <taxon>Sordariomycetes</taxon>
        <taxon>Xylariomycetidae</taxon>
        <taxon>Amphisphaeriales</taxon>
        <taxon>Sporocadaceae</taxon>
        <taxon>Pestalotiopsis</taxon>
    </lineage>
</organism>
<feature type="region of interest" description="Disordered" evidence="1">
    <location>
        <begin position="73"/>
        <end position="101"/>
    </location>
</feature>
<feature type="compositionally biased region" description="Basic and acidic residues" evidence="1">
    <location>
        <begin position="388"/>
        <end position="415"/>
    </location>
</feature>
<evidence type="ECO:0000256" key="1">
    <source>
        <dbReference type="SAM" id="MobiDB-lite"/>
    </source>
</evidence>
<accession>W3WIQ1</accession>
<evidence type="ECO:0000313" key="2">
    <source>
        <dbReference type="EMBL" id="ETS73664.1"/>
    </source>
</evidence>
<feature type="compositionally biased region" description="Basic and acidic residues" evidence="1">
    <location>
        <begin position="273"/>
        <end position="282"/>
    </location>
</feature>
<name>W3WIQ1_PESFW</name>
<dbReference type="InParanoid" id="W3WIQ1"/>
<dbReference type="Proteomes" id="UP000030651">
    <property type="component" value="Unassembled WGS sequence"/>
</dbReference>
<feature type="compositionally biased region" description="Basic and acidic residues" evidence="1">
    <location>
        <begin position="359"/>
        <end position="373"/>
    </location>
</feature>
<dbReference type="EMBL" id="KI912121">
    <property type="protein sequence ID" value="ETS73664.1"/>
    <property type="molecule type" value="Genomic_DNA"/>
</dbReference>
<feature type="region of interest" description="Disordered" evidence="1">
    <location>
        <begin position="163"/>
        <end position="183"/>
    </location>
</feature>
<feature type="compositionally biased region" description="Polar residues" evidence="1">
    <location>
        <begin position="262"/>
        <end position="271"/>
    </location>
</feature>
<feature type="region of interest" description="Disordered" evidence="1">
    <location>
        <begin position="222"/>
        <end position="308"/>
    </location>
</feature>
<evidence type="ECO:0000313" key="3">
    <source>
        <dbReference type="Proteomes" id="UP000030651"/>
    </source>
</evidence>
<dbReference type="HOGENOM" id="CLU_546412_0_0_1"/>
<proteinExistence type="predicted"/>
<reference evidence="3" key="1">
    <citation type="journal article" date="2015" name="BMC Genomics">
        <title>Genomic and transcriptomic analysis of the endophytic fungus Pestalotiopsis fici reveals its lifestyle and high potential for synthesis of natural products.</title>
        <authorList>
            <person name="Wang X."/>
            <person name="Zhang X."/>
            <person name="Liu L."/>
            <person name="Xiang M."/>
            <person name="Wang W."/>
            <person name="Sun X."/>
            <person name="Che Y."/>
            <person name="Guo L."/>
            <person name="Liu G."/>
            <person name="Guo L."/>
            <person name="Wang C."/>
            <person name="Yin W.B."/>
            <person name="Stadler M."/>
            <person name="Zhang X."/>
            <person name="Liu X."/>
        </authorList>
    </citation>
    <scope>NUCLEOTIDE SEQUENCE [LARGE SCALE GENOMIC DNA]</scope>
    <source>
        <strain evidence="3">W106-1 / CGMCC3.15140</strain>
    </source>
</reference>